<protein>
    <submittedName>
        <fullName evidence="1">Uncharacterized protein</fullName>
    </submittedName>
</protein>
<accession>A0A8S5NQC8</accession>
<name>A0A8S5NQC8_9CAUD</name>
<reference evidence="1" key="1">
    <citation type="journal article" date="2021" name="Proc. Natl. Acad. Sci. U.S.A.">
        <title>A Catalog of Tens of Thousands of Viruses from Human Metagenomes Reveals Hidden Associations with Chronic Diseases.</title>
        <authorList>
            <person name="Tisza M.J."/>
            <person name="Buck C.B."/>
        </authorList>
    </citation>
    <scope>NUCLEOTIDE SEQUENCE</scope>
    <source>
        <strain evidence="1">Ctr0w28</strain>
    </source>
</reference>
<organism evidence="1">
    <name type="scientific">Myoviridae sp. ctr0w28</name>
    <dbReference type="NCBI Taxonomy" id="2826703"/>
    <lineage>
        <taxon>Viruses</taxon>
        <taxon>Duplodnaviria</taxon>
        <taxon>Heunggongvirae</taxon>
        <taxon>Uroviricota</taxon>
        <taxon>Caudoviricetes</taxon>
    </lineage>
</organism>
<proteinExistence type="predicted"/>
<dbReference type="EMBL" id="BK015227">
    <property type="protein sequence ID" value="DAD97021.1"/>
    <property type="molecule type" value="Genomic_DNA"/>
</dbReference>
<evidence type="ECO:0000313" key="1">
    <source>
        <dbReference type="EMBL" id="DAD97021.1"/>
    </source>
</evidence>
<sequence>MMDHQLDLDELYLTIRCMARQGVIQYRPDAREKIRAMGLKLSELSRLCGLYDGSIAHYSKQARVPPMHVRTVLRYTGKPFEYFFQWEKG</sequence>